<evidence type="ECO:0000259" key="7">
    <source>
        <dbReference type="PROSITE" id="PS51724"/>
    </source>
</evidence>
<dbReference type="Gene3D" id="3.90.1720.10">
    <property type="entry name" value="endopeptidase domain like (from Nostoc punctiforme)"/>
    <property type="match status" value="1"/>
</dbReference>
<keyword evidence="10" id="KW-1185">Reference proteome</keyword>
<dbReference type="InterPro" id="IPR000064">
    <property type="entry name" value="NLP_P60_dom"/>
</dbReference>
<evidence type="ECO:0000256" key="4">
    <source>
        <dbReference type="ARBA" id="ARBA00022807"/>
    </source>
</evidence>
<keyword evidence="4" id="KW-0788">Thiol protease</keyword>
<evidence type="ECO:0000256" key="2">
    <source>
        <dbReference type="ARBA" id="ARBA00022670"/>
    </source>
</evidence>
<dbReference type="InterPro" id="IPR051202">
    <property type="entry name" value="Peptidase_C40"/>
</dbReference>
<dbReference type="SUPFAM" id="SSF46785">
    <property type="entry name" value="Winged helix' DNA-binding domain"/>
    <property type="match status" value="1"/>
</dbReference>
<feature type="domain" description="NlpC/P60" evidence="8">
    <location>
        <begin position="182"/>
        <end position="314"/>
    </location>
</feature>
<dbReference type="Proteomes" id="UP001558652">
    <property type="component" value="Unassembled WGS sequence"/>
</dbReference>
<reference evidence="9 10" key="1">
    <citation type="submission" date="2024-07" db="EMBL/GenBank/DDBJ databases">
        <title>Chromosome-level genome assembly of the water stick insect Ranatra chinensis (Heteroptera: Nepidae).</title>
        <authorList>
            <person name="Liu X."/>
        </authorList>
    </citation>
    <scope>NUCLEOTIDE SEQUENCE [LARGE SCALE GENOMIC DNA]</scope>
    <source>
        <strain evidence="9">Cailab_2021Rc</strain>
        <tissue evidence="9">Muscle</tissue>
    </source>
</reference>
<dbReference type="EMBL" id="JBFDAA010000025">
    <property type="protein sequence ID" value="KAL1110065.1"/>
    <property type="molecule type" value="Genomic_DNA"/>
</dbReference>
<name>A0ABD0XUY1_9HEMI</name>
<comment type="caution">
    <text evidence="9">The sequence shown here is derived from an EMBL/GenBank/DDBJ whole genome shotgun (WGS) entry which is preliminary data.</text>
</comment>
<dbReference type="InterPro" id="IPR036680">
    <property type="entry name" value="SPOR-like_sf"/>
</dbReference>
<keyword evidence="5" id="KW-0732">Signal</keyword>
<dbReference type="PROSITE" id="PS51935">
    <property type="entry name" value="NLPC_P60"/>
    <property type="match status" value="1"/>
</dbReference>
<dbReference type="InterPro" id="IPR036388">
    <property type="entry name" value="WH-like_DNA-bd_sf"/>
</dbReference>
<dbReference type="PANTHER" id="PTHR47053">
    <property type="entry name" value="MUREIN DD-ENDOPEPTIDASE MEPH-RELATED"/>
    <property type="match status" value="1"/>
</dbReference>
<dbReference type="PROSITE" id="PS50995">
    <property type="entry name" value="HTH_MARR_2"/>
    <property type="match status" value="1"/>
</dbReference>
<dbReference type="Pfam" id="PF05036">
    <property type="entry name" value="SPOR"/>
    <property type="match status" value="1"/>
</dbReference>
<sequence length="443" mass="49066">MRRYRKVLFYILVLSFLYGCGGKHVTVYSKPSKHTDMSVVYNKNISPVIKTETYTVYKSNSDAGANNKPDSNSVNDAYKQFIKQQTIDTQQTGYTIQAGAFKDPDNAAAFSDSLENRGLNPYYFKDSSGLYKVRFGSFATKDDALKTAKYLHAQKVIDEYYVVSPTESPASRAAQKGAAGTTYLRTEIVKSAKGYIGVPYKWGGNTQAGIDCSGLTQAVYNLNGLNIPRNSRAQYAKGKSIAKSNLRHGDLVFFATSGGKNVSHVGIYIGNGEFIHAPSKGYVMNRGEKLVQIAELFEQITYSIENNEHSEEKLLTRELKKYKALKGVPLSLTECHVVACIGKYGGANGTMLSKELNITKGGISKAANKLMEKSIIVAEKLPNNKKEIHYKLSPLGELVYEAHEHMHKKANEQFLNMLSKYSDTELIAINGFLKDVYGSFDSK</sequence>
<dbReference type="SUPFAM" id="SSF54001">
    <property type="entry name" value="Cysteine proteinases"/>
    <property type="match status" value="1"/>
</dbReference>
<dbReference type="Gene3D" id="1.10.10.10">
    <property type="entry name" value="Winged helix-like DNA-binding domain superfamily/Winged helix DNA-binding domain"/>
    <property type="match status" value="1"/>
</dbReference>
<dbReference type="PROSITE" id="PS51724">
    <property type="entry name" value="SPOR"/>
    <property type="match status" value="1"/>
</dbReference>
<accession>A0ABD0XUY1</accession>
<dbReference type="Pfam" id="PF00877">
    <property type="entry name" value="NLPC_P60"/>
    <property type="match status" value="1"/>
</dbReference>
<dbReference type="Pfam" id="PF01047">
    <property type="entry name" value="MarR"/>
    <property type="match status" value="1"/>
</dbReference>
<feature type="signal peptide" evidence="5">
    <location>
        <begin position="1"/>
        <end position="22"/>
    </location>
</feature>
<feature type="chain" id="PRO_5044746849" evidence="5">
    <location>
        <begin position="23"/>
        <end position="443"/>
    </location>
</feature>
<gene>
    <name evidence="9" type="ORF">AAG570_014045</name>
</gene>
<feature type="domain" description="SPOR" evidence="7">
    <location>
        <begin position="88"/>
        <end position="165"/>
    </location>
</feature>
<dbReference type="InterPro" id="IPR000835">
    <property type="entry name" value="HTH_MarR-typ"/>
</dbReference>
<dbReference type="InterPro" id="IPR038765">
    <property type="entry name" value="Papain-like_cys_pep_sf"/>
</dbReference>
<dbReference type="InterPro" id="IPR036390">
    <property type="entry name" value="WH_DNA-bd_sf"/>
</dbReference>
<dbReference type="GO" id="GO:0008234">
    <property type="term" value="F:cysteine-type peptidase activity"/>
    <property type="evidence" value="ECO:0007669"/>
    <property type="project" value="UniProtKB-KW"/>
</dbReference>
<keyword evidence="2" id="KW-0645">Protease</keyword>
<dbReference type="GO" id="GO:0006355">
    <property type="term" value="P:regulation of DNA-templated transcription"/>
    <property type="evidence" value="ECO:0007669"/>
    <property type="project" value="UniProtKB-ARBA"/>
</dbReference>
<evidence type="ECO:0000256" key="3">
    <source>
        <dbReference type="ARBA" id="ARBA00022801"/>
    </source>
</evidence>
<dbReference type="GO" id="GO:0006508">
    <property type="term" value="P:proteolysis"/>
    <property type="evidence" value="ECO:0007669"/>
    <property type="project" value="UniProtKB-KW"/>
</dbReference>
<dbReference type="InterPro" id="IPR007730">
    <property type="entry name" value="SPOR-like_dom"/>
</dbReference>
<dbReference type="Gene3D" id="3.30.70.1070">
    <property type="entry name" value="Sporulation related repeat"/>
    <property type="match status" value="1"/>
</dbReference>
<evidence type="ECO:0000259" key="8">
    <source>
        <dbReference type="PROSITE" id="PS51935"/>
    </source>
</evidence>
<organism evidence="9 10">
    <name type="scientific">Ranatra chinensis</name>
    <dbReference type="NCBI Taxonomy" id="642074"/>
    <lineage>
        <taxon>Eukaryota</taxon>
        <taxon>Metazoa</taxon>
        <taxon>Ecdysozoa</taxon>
        <taxon>Arthropoda</taxon>
        <taxon>Hexapoda</taxon>
        <taxon>Insecta</taxon>
        <taxon>Pterygota</taxon>
        <taxon>Neoptera</taxon>
        <taxon>Paraneoptera</taxon>
        <taxon>Hemiptera</taxon>
        <taxon>Heteroptera</taxon>
        <taxon>Panheteroptera</taxon>
        <taxon>Nepomorpha</taxon>
        <taxon>Nepidae</taxon>
        <taxon>Ranatrinae</taxon>
        <taxon>Ranatra</taxon>
    </lineage>
</organism>
<evidence type="ECO:0000313" key="9">
    <source>
        <dbReference type="EMBL" id="KAL1110065.1"/>
    </source>
</evidence>
<proteinExistence type="inferred from homology"/>
<dbReference type="AlphaFoldDB" id="A0ABD0XUY1"/>
<evidence type="ECO:0000256" key="1">
    <source>
        <dbReference type="ARBA" id="ARBA00007074"/>
    </source>
</evidence>
<feature type="domain" description="HTH marR-type" evidence="6">
    <location>
        <begin position="290"/>
        <end position="438"/>
    </location>
</feature>
<comment type="similarity">
    <text evidence="1">Belongs to the peptidase C40 family.</text>
</comment>
<protein>
    <submittedName>
        <fullName evidence="9">Uncharacterized protein</fullName>
    </submittedName>
</protein>
<evidence type="ECO:0000256" key="5">
    <source>
        <dbReference type="SAM" id="SignalP"/>
    </source>
</evidence>
<dbReference type="PROSITE" id="PS51257">
    <property type="entry name" value="PROKAR_LIPOPROTEIN"/>
    <property type="match status" value="1"/>
</dbReference>
<evidence type="ECO:0000259" key="6">
    <source>
        <dbReference type="PROSITE" id="PS50995"/>
    </source>
</evidence>
<dbReference type="SUPFAM" id="SSF110997">
    <property type="entry name" value="Sporulation related repeat"/>
    <property type="match status" value="1"/>
</dbReference>
<dbReference type="PANTHER" id="PTHR47053:SF1">
    <property type="entry name" value="MUREIN DD-ENDOPEPTIDASE MEPH-RELATED"/>
    <property type="match status" value="1"/>
</dbReference>
<keyword evidence="3" id="KW-0378">Hydrolase</keyword>
<evidence type="ECO:0000313" key="10">
    <source>
        <dbReference type="Proteomes" id="UP001558652"/>
    </source>
</evidence>
<dbReference type="SMART" id="SM00347">
    <property type="entry name" value="HTH_MARR"/>
    <property type="match status" value="1"/>
</dbReference>